<dbReference type="AlphaFoldDB" id="A0A7S8C947"/>
<name>A0A7S8C947_9BACI</name>
<dbReference type="PROSITE" id="PS51257">
    <property type="entry name" value="PROKAR_LIPOPROTEIN"/>
    <property type="match status" value="1"/>
</dbReference>
<protein>
    <submittedName>
        <fullName evidence="2">Uncharacterized protein</fullName>
    </submittedName>
</protein>
<dbReference type="EMBL" id="CP049742">
    <property type="protein sequence ID" value="QPC45618.1"/>
    <property type="molecule type" value="Genomic_DNA"/>
</dbReference>
<sequence length="102" mass="12213">MKRMKWFPLIFTLFILSSCIGPYTSTTSAIFIIDKGHSADYEEYWIKAYDPNNQEEYEAMKIIVKERMAWNLIEVNKEYFSTYSKKGENPWILVNIQHFELD</sequence>
<accession>A0A7S8C947</accession>
<dbReference type="KEGG" id="mcui:G8O30_00810"/>
<evidence type="ECO:0000313" key="3">
    <source>
        <dbReference type="Proteomes" id="UP000593626"/>
    </source>
</evidence>
<dbReference type="RefSeq" id="WP_239673126.1">
    <property type="nucleotide sequence ID" value="NZ_CP049742.1"/>
</dbReference>
<feature type="signal peptide" evidence="1">
    <location>
        <begin position="1"/>
        <end position="20"/>
    </location>
</feature>
<evidence type="ECO:0000313" key="2">
    <source>
        <dbReference type="EMBL" id="QPC45618.1"/>
    </source>
</evidence>
<gene>
    <name evidence="2" type="ORF">G8O30_00810</name>
</gene>
<proteinExistence type="predicted"/>
<evidence type="ECO:0000256" key="1">
    <source>
        <dbReference type="SAM" id="SignalP"/>
    </source>
</evidence>
<reference evidence="2 3" key="1">
    <citation type="submission" date="2019-07" db="EMBL/GenBank/DDBJ databases">
        <title>Genome sequence of 2 isolates from Red Sea Mangroves.</title>
        <authorList>
            <person name="Sefrji F."/>
            <person name="Michoud G."/>
            <person name="Merlino G."/>
            <person name="Daffonchio D."/>
        </authorList>
    </citation>
    <scope>NUCLEOTIDE SEQUENCE [LARGE SCALE GENOMIC DNA]</scope>
    <source>
        <strain evidence="2 3">R1DC41</strain>
    </source>
</reference>
<dbReference type="Proteomes" id="UP000593626">
    <property type="component" value="Chromosome"/>
</dbReference>
<keyword evidence="1" id="KW-0732">Signal</keyword>
<feature type="chain" id="PRO_5039598554" evidence="1">
    <location>
        <begin position="21"/>
        <end position="102"/>
    </location>
</feature>
<keyword evidence="3" id="KW-1185">Reference proteome</keyword>
<organism evidence="2 3">
    <name type="scientific">Mangrovibacillus cuniculi</name>
    <dbReference type="NCBI Taxonomy" id="2593652"/>
    <lineage>
        <taxon>Bacteria</taxon>
        <taxon>Bacillati</taxon>
        <taxon>Bacillota</taxon>
        <taxon>Bacilli</taxon>
        <taxon>Bacillales</taxon>
        <taxon>Bacillaceae</taxon>
        <taxon>Mangrovibacillus</taxon>
    </lineage>
</organism>